<protein>
    <submittedName>
        <fullName evidence="2">Uncharacterized protein</fullName>
    </submittedName>
</protein>
<dbReference type="Proteomes" id="UP000093053">
    <property type="component" value="Chromosome"/>
</dbReference>
<dbReference type="KEGG" id="led:BBK82_08040"/>
<sequence>MGVYATILRELEADDDDVAVCERTYRHLAEHLPLRNALPPDIAALTTEALFMDALKSLKGKLPLRDIAERMREKNSKHTWERTTLSRYLPTSNADEALWPAHKERVNVLLAVLCEHAGRPNDVKHFFTAWERLNSARNRHLRPSIPSPVIHRSEHARNTDRTSARTTSSVNATLLAAVLLAVVVLIVAVVAALA</sequence>
<keyword evidence="1" id="KW-0472">Membrane</keyword>
<gene>
    <name evidence="2" type="ORF">BBK82_08040</name>
</gene>
<dbReference type="RefSeq" id="WP_065914434.1">
    <property type="nucleotide sequence ID" value="NZ_CP016793.1"/>
</dbReference>
<feature type="transmembrane region" description="Helical" evidence="1">
    <location>
        <begin position="172"/>
        <end position="193"/>
    </location>
</feature>
<evidence type="ECO:0000256" key="1">
    <source>
        <dbReference type="SAM" id="Phobius"/>
    </source>
</evidence>
<keyword evidence="1" id="KW-0812">Transmembrane</keyword>
<proteinExistence type="predicted"/>
<evidence type="ECO:0000313" key="2">
    <source>
        <dbReference type="EMBL" id="ANZ36027.1"/>
    </source>
</evidence>
<dbReference type="AlphaFoldDB" id="A0A1B2HE79"/>
<organism evidence="2 3">
    <name type="scientific">Lentzea guizhouensis</name>
    <dbReference type="NCBI Taxonomy" id="1586287"/>
    <lineage>
        <taxon>Bacteria</taxon>
        <taxon>Bacillati</taxon>
        <taxon>Actinomycetota</taxon>
        <taxon>Actinomycetes</taxon>
        <taxon>Pseudonocardiales</taxon>
        <taxon>Pseudonocardiaceae</taxon>
        <taxon>Lentzea</taxon>
    </lineage>
</organism>
<accession>A0A1B2HE79</accession>
<reference evidence="2 3" key="1">
    <citation type="submission" date="2016-07" db="EMBL/GenBank/DDBJ databases">
        <title>Complete genome sequence of the Lentzea guizhouensis DHS C013.</title>
        <authorList>
            <person name="Cao C."/>
        </authorList>
    </citation>
    <scope>NUCLEOTIDE SEQUENCE [LARGE SCALE GENOMIC DNA]</scope>
    <source>
        <strain evidence="2 3">DHS C013</strain>
    </source>
</reference>
<keyword evidence="3" id="KW-1185">Reference proteome</keyword>
<evidence type="ECO:0000313" key="3">
    <source>
        <dbReference type="Proteomes" id="UP000093053"/>
    </source>
</evidence>
<dbReference type="EMBL" id="CP016793">
    <property type="protein sequence ID" value="ANZ36027.1"/>
    <property type="molecule type" value="Genomic_DNA"/>
</dbReference>
<name>A0A1B2HE79_9PSEU</name>
<keyword evidence="1" id="KW-1133">Transmembrane helix</keyword>
<dbReference type="OrthoDB" id="9917398at2"/>